<keyword evidence="1" id="KW-0812">Transmembrane</keyword>
<comment type="caution">
    <text evidence="2">The sequence shown here is derived from an EMBL/GenBank/DDBJ whole genome shotgun (WGS) entry which is preliminary data.</text>
</comment>
<evidence type="ECO:0000313" key="2">
    <source>
        <dbReference type="EMBL" id="KPE49425.1"/>
    </source>
</evidence>
<reference evidence="2 3" key="1">
    <citation type="journal article" date="2015" name="Genom Data">
        <title>Draft genome sequence of a multidrug-resistant Chryseobacterium indologenes isolate from Malaysia.</title>
        <authorList>
            <person name="Yu C.Y."/>
            <person name="Ang G.Y."/>
            <person name="Cheng H.J."/>
            <person name="Cheong Y.M."/>
            <person name="Yin W.F."/>
            <person name="Chan K.G."/>
        </authorList>
    </citation>
    <scope>NUCLEOTIDE SEQUENCE [LARGE SCALE GENOMIC DNA]</scope>
    <source>
        <strain evidence="2 3">CI_885</strain>
    </source>
</reference>
<name>A0A0N0ZTP0_CHRID</name>
<sequence>MCCVLFSEFGLSFGIWPMNKIFKNDNFRKNVQKTAVCFFKPADGLVCNAHSFNLNNKNMMFLGWVLLCAVMFWLLYKSVEFFDRI</sequence>
<dbReference type="PATRIC" id="fig|253.9.peg.1939"/>
<keyword evidence="1" id="KW-1133">Transmembrane helix</keyword>
<protein>
    <submittedName>
        <fullName evidence="2">Uncharacterized protein</fullName>
    </submittedName>
</protein>
<organism evidence="2 3">
    <name type="scientific">Chryseobacterium indologenes</name>
    <name type="common">Flavobacterium indologenes</name>
    <dbReference type="NCBI Taxonomy" id="253"/>
    <lineage>
        <taxon>Bacteria</taxon>
        <taxon>Pseudomonadati</taxon>
        <taxon>Bacteroidota</taxon>
        <taxon>Flavobacteriia</taxon>
        <taxon>Flavobacteriales</taxon>
        <taxon>Weeksellaceae</taxon>
        <taxon>Chryseobacterium group</taxon>
        <taxon>Chryseobacterium</taxon>
    </lineage>
</organism>
<dbReference type="Proteomes" id="UP000037953">
    <property type="component" value="Unassembled WGS sequence"/>
</dbReference>
<dbReference type="EMBL" id="LJOD01000018">
    <property type="protein sequence ID" value="KPE49425.1"/>
    <property type="molecule type" value="Genomic_DNA"/>
</dbReference>
<gene>
    <name evidence="2" type="ORF">AOB46_19825</name>
</gene>
<accession>A0A0N0ZTP0</accession>
<keyword evidence="1" id="KW-0472">Membrane</keyword>
<evidence type="ECO:0000313" key="3">
    <source>
        <dbReference type="Proteomes" id="UP000037953"/>
    </source>
</evidence>
<evidence type="ECO:0000256" key="1">
    <source>
        <dbReference type="SAM" id="Phobius"/>
    </source>
</evidence>
<dbReference type="AlphaFoldDB" id="A0A0N0ZTP0"/>
<reference evidence="3" key="2">
    <citation type="submission" date="2015-09" db="EMBL/GenBank/DDBJ databases">
        <title>Draft genome sequence of a multidrug-resistant Chryseobacterium indologenes isolate from Malaysia.</title>
        <authorList>
            <person name="Yu C.Y."/>
            <person name="Ang G.Y."/>
            <person name="Chan K.-G."/>
        </authorList>
    </citation>
    <scope>NUCLEOTIDE SEQUENCE [LARGE SCALE GENOMIC DNA]</scope>
    <source>
        <strain evidence="3">CI_885</strain>
    </source>
</reference>
<feature type="transmembrane region" description="Helical" evidence="1">
    <location>
        <begin position="59"/>
        <end position="76"/>
    </location>
</feature>
<proteinExistence type="predicted"/>